<name>A0ABT8GLB8_9BACL</name>
<evidence type="ECO:0000259" key="6">
    <source>
        <dbReference type="Pfam" id="PF03275"/>
    </source>
</evidence>
<comment type="caution">
    <text evidence="7">The sequence shown here is derived from an EMBL/GenBank/DDBJ whole genome shotgun (WGS) entry which is preliminary data.</text>
</comment>
<dbReference type="PANTHER" id="PTHR21197:SF0">
    <property type="entry name" value="UDP-GALACTOPYRANOSE MUTASE"/>
    <property type="match status" value="1"/>
</dbReference>
<dbReference type="RefSeq" id="WP_301136315.1">
    <property type="nucleotide sequence ID" value="NZ_JAUHTQ010000001.1"/>
</dbReference>
<comment type="similarity">
    <text evidence="2">Belongs to the UDP-galactopyranose/dTDP-fucopyranose mutase family.</text>
</comment>
<gene>
    <name evidence="7" type="primary">glf</name>
    <name evidence="7" type="ORF">QYB95_01540</name>
</gene>
<dbReference type="GO" id="GO:0008767">
    <property type="term" value="F:UDP-galactopyranose mutase activity"/>
    <property type="evidence" value="ECO:0007669"/>
    <property type="project" value="UniProtKB-EC"/>
</dbReference>
<evidence type="ECO:0000256" key="3">
    <source>
        <dbReference type="ARBA" id="ARBA00022630"/>
    </source>
</evidence>
<keyword evidence="3" id="KW-0285">Flavoprotein</keyword>
<dbReference type="InterPro" id="IPR004379">
    <property type="entry name" value="UDP-GALP_mutase"/>
</dbReference>
<evidence type="ECO:0000256" key="2">
    <source>
        <dbReference type="ARBA" id="ARBA00009321"/>
    </source>
</evidence>
<sequence>MYNSVIIGAGYAGLILAERLATQRNQKVLIIEQRQHIGGNAYDHFTDEGILIHEYGPHIFHTRSKEVWDYLSQFTEWYHYEHHVKAMIDGKEVPLPFNLNSMDELFPKSLAERLQQKLVDFLGFNVKIPILKLREQDDEDLKFLADYVYEKVFLHYTLKQWGIGPEELDPTVTGRVPVYISRDDRYFQDRYQGLPLRGYTEMFKNMINHANISLMLNTHYKDVMTIESGKIELFGHPFTGDVIYTGKIDELFHYQYGELPYRSLRFEYDTFDQEYVQSVGQLNTPNSYDFTRKTEFKHLTGQKHPKTIIAREYPQEYVNGGNIPYYPIISYGNQEKYKQYKKLAEQLKNVHLVGRLAEYRYYDMDAVVAAALKLYKKLSK</sequence>
<keyword evidence="8" id="KW-1185">Reference proteome</keyword>
<feature type="domain" description="UDP-galactopyranose mutase C-terminal" evidence="6">
    <location>
        <begin position="151"/>
        <end position="361"/>
    </location>
</feature>
<dbReference type="Gene3D" id="3.40.50.720">
    <property type="entry name" value="NAD(P)-binding Rossmann-like Domain"/>
    <property type="match status" value="3"/>
</dbReference>
<evidence type="ECO:0000256" key="4">
    <source>
        <dbReference type="ARBA" id="ARBA00022827"/>
    </source>
</evidence>
<organism evidence="7 8">
    <name type="scientific">Ureibacillus aquaedulcis</name>
    <dbReference type="NCBI Taxonomy" id="3058421"/>
    <lineage>
        <taxon>Bacteria</taxon>
        <taxon>Bacillati</taxon>
        <taxon>Bacillota</taxon>
        <taxon>Bacilli</taxon>
        <taxon>Bacillales</taxon>
        <taxon>Caryophanaceae</taxon>
        <taxon>Ureibacillus</taxon>
    </lineage>
</organism>
<proteinExistence type="inferred from homology"/>
<dbReference type="Pfam" id="PF03275">
    <property type="entry name" value="GLF"/>
    <property type="match status" value="1"/>
</dbReference>
<dbReference type="InterPro" id="IPR015899">
    <property type="entry name" value="UDP-GalPyranose_mutase_C"/>
</dbReference>
<evidence type="ECO:0000256" key="1">
    <source>
        <dbReference type="ARBA" id="ARBA00001974"/>
    </source>
</evidence>
<accession>A0ABT8GLB8</accession>
<dbReference type="SUPFAM" id="SSF54373">
    <property type="entry name" value="FAD-linked reductases, C-terminal domain"/>
    <property type="match status" value="1"/>
</dbReference>
<reference evidence="7" key="1">
    <citation type="submission" date="2023-07" db="EMBL/GenBank/DDBJ databases">
        <title>Ureibacillus sp. isolated from freshwater well.</title>
        <authorList>
            <person name="Kirdat K."/>
            <person name="Bhatt A."/>
            <person name="Teware R."/>
            <person name="Bhavsar Y."/>
            <person name="Yadav A."/>
        </authorList>
    </citation>
    <scope>NUCLEOTIDE SEQUENCE</scope>
    <source>
        <strain evidence="7">BA0131</strain>
    </source>
</reference>
<dbReference type="Proteomes" id="UP001172743">
    <property type="component" value="Unassembled WGS sequence"/>
</dbReference>
<dbReference type="Pfam" id="PF13450">
    <property type="entry name" value="NAD_binding_8"/>
    <property type="match status" value="1"/>
</dbReference>
<comment type="cofactor">
    <cofactor evidence="1">
        <name>FAD</name>
        <dbReference type="ChEBI" id="CHEBI:57692"/>
    </cofactor>
</comment>
<protein>
    <submittedName>
        <fullName evidence="7">UDP-galactopyranose mutase</fullName>
        <ecNumber evidence="7">5.4.99.9</ecNumber>
    </submittedName>
</protein>
<dbReference type="PANTHER" id="PTHR21197">
    <property type="entry name" value="UDP-GALACTOPYRANOSE MUTASE"/>
    <property type="match status" value="1"/>
</dbReference>
<dbReference type="SUPFAM" id="SSF51971">
    <property type="entry name" value="Nucleotide-binding domain"/>
    <property type="match status" value="1"/>
</dbReference>
<evidence type="ECO:0000256" key="5">
    <source>
        <dbReference type="ARBA" id="ARBA00023235"/>
    </source>
</evidence>
<keyword evidence="5 7" id="KW-0413">Isomerase</keyword>
<evidence type="ECO:0000313" key="8">
    <source>
        <dbReference type="Proteomes" id="UP001172743"/>
    </source>
</evidence>
<dbReference type="EMBL" id="JAUHTQ010000001">
    <property type="protein sequence ID" value="MDN4492210.1"/>
    <property type="molecule type" value="Genomic_DNA"/>
</dbReference>
<evidence type="ECO:0000313" key="7">
    <source>
        <dbReference type="EMBL" id="MDN4492210.1"/>
    </source>
</evidence>
<dbReference type="EC" id="5.4.99.9" evidence="7"/>
<keyword evidence="4" id="KW-0274">FAD</keyword>
<dbReference type="NCBIfam" id="TIGR00031">
    <property type="entry name" value="UDP-GALP_mutase"/>
    <property type="match status" value="1"/>
</dbReference>